<dbReference type="Proteomes" id="UP000685013">
    <property type="component" value="Chromosome 1"/>
</dbReference>
<evidence type="ECO:0000313" key="3">
    <source>
        <dbReference type="Proteomes" id="UP000685013"/>
    </source>
</evidence>
<gene>
    <name evidence="2" type="primary">SAG21</name>
    <name evidence="2" type="ORF">SDJN03_00297</name>
</gene>
<feature type="compositionally biased region" description="Basic and acidic residues" evidence="1">
    <location>
        <begin position="51"/>
        <end position="60"/>
    </location>
</feature>
<dbReference type="AlphaFoldDB" id="A0AAV6P2V7"/>
<protein>
    <submittedName>
        <fullName evidence="2">Protein SENESCENCE-ASSOCIATED GENE 21, mitochondrial</fullName>
    </submittedName>
</protein>
<sequence length="101" mass="11140">MMARSLSRVMNISSLVSLIRRGYRAGATAASQRVASGTAAEGVTARSGGMIKKEEEERSTEMAAWVPDPVTGYYRPENYTDVIDEVDLRAMLLKPERNVMN</sequence>
<dbReference type="Pfam" id="PF03242">
    <property type="entry name" value="LEA_3a"/>
    <property type="match status" value="1"/>
</dbReference>
<dbReference type="InterPro" id="IPR004926">
    <property type="entry name" value="LEA_3a"/>
</dbReference>
<dbReference type="GO" id="GO:0005739">
    <property type="term" value="C:mitochondrion"/>
    <property type="evidence" value="ECO:0007669"/>
    <property type="project" value="TreeGrafter"/>
</dbReference>
<name>A0AAV6P2V7_9ROSI</name>
<accession>A0AAV6P2V7</accession>
<organism evidence="2 3">
    <name type="scientific">Cucurbita argyrosperma subsp. sororia</name>
    <dbReference type="NCBI Taxonomy" id="37648"/>
    <lineage>
        <taxon>Eukaryota</taxon>
        <taxon>Viridiplantae</taxon>
        <taxon>Streptophyta</taxon>
        <taxon>Embryophyta</taxon>
        <taxon>Tracheophyta</taxon>
        <taxon>Spermatophyta</taxon>
        <taxon>Magnoliopsida</taxon>
        <taxon>eudicotyledons</taxon>
        <taxon>Gunneridae</taxon>
        <taxon>Pentapetalae</taxon>
        <taxon>rosids</taxon>
        <taxon>fabids</taxon>
        <taxon>Cucurbitales</taxon>
        <taxon>Cucurbitaceae</taxon>
        <taxon>Cucurbiteae</taxon>
        <taxon>Cucurbita</taxon>
    </lineage>
</organism>
<dbReference type="EMBL" id="JAGKQH010000001">
    <property type="protein sequence ID" value="KAG6606955.1"/>
    <property type="molecule type" value="Genomic_DNA"/>
</dbReference>
<feature type="non-terminal residue" evidence="2">
    <location>
        <position position="1"/>
    </location>
</feature>
<evidence type="ECO:0000256" key="1">
    <source>
        <dbReference type="SAM" id="MobiDB-lite"/>
    </source>
</evidence>
<reference evidence="2 3" key="1">
    <citation type="journal article" date="2021" name="Hortic Res">
        <title>The domestication of Cucurbita argyrosperma as revealed by the genome of its wild relative.</title>
        <authorList>
            <person name="Barrera-Redondo J."/>
            <person name="Sanchez-de la Vega G."/>
            <person name="Aguirre-Liguori J.A."/>
            <person name="Castellanos-Morales G."/>
            <person name="Gutierrez-Guerrero Y.T."/>
            <person name="Aguirre-Dugua X."/>
            <person name="Aguirre-Planter E."/>
            <person name="Tenaillon M.I."/>
            <person name="Lira-Saade R."/>
            <person name="Eguiarte L.E."/>
        </authorList>
    </citation>
    <scope>NUCLEOTIDE SEQUENCE [LARGE SCALE GENOMIC DNA]</scope>
    <source>
        <strain evidence="2">JBR-2021</strain>
    </source>
</reference>
<comment type="caution">
    <text evidence="2">The sequence shown here is derived from an EMBL/GenBank/DDBJ whole genome shotgun (WGS) entry which is preliminary data.</text>
</comment>
<keyword evidence="3" id="KW-1185">Reference proteome</keyword>
<dbReference type="PANTHER" id="PTHR33509">
    <property type="entry name" value="LATE EMBRYOGENIS ABUNDANT PROTEIN 2-RELATED"/>
    <property type="match status" value="1"/>
</dbReference>
<proteinExistence type="predicted"/>
<evidence type="ECO:0000313" key="2">
    <source>
        <dbReference type="EMBL" id="KAG6606955.1"/>
    </source>
</evidence>
<dbReference type="PANTHER" id="PTHR33509:SF5">
    <property type="entry name" value="PROTEIN SENESCENCE-ASSOCIATED GENE 21, MITOCHONDRIAL"/>
    <property type="match status" value="1"/>
</dbReference>
<dbReference type="GO" id="GO:0006950">
    <property type="term" value="P:response to stress"/>
    <property type="evidence" value="ECO:0007669"/>
    <property type="project" value="TreeGrafter"/>
</dbReference>
<feature type="region of interest" description="Disordered" evidence="1">
    <location>
        <begin position="29"/>
        <end position="60"/>
    </location>
</feature>